<keyword evidence="3" id="KW-1185">Reference proteome</keyword>
<organism evidence="2 3">
    <name type="scientific">Terrisporobacter hibernicus</name>
    <dbReference type="NCBI Taxonomy" id="2813371"/>
    <lineage>
        <taxon>Bacteria</taxon>
        <taxon>Bacillati</taxon>
        <taxon>Bacillota</taxon>
        <taxon>Clostridia</taxon>
        <taxon>Peptostreptococcales</taxon>
        <taxon>Peptostreptococcaceae</taxon>
        <taxon>Terrisporobacter</taxon>
    </lineage>
</organism>
<dbReference type="RefSeq" id="WP_228415292.1">
    <property type="nucleotide sequence ID" value="NZ_CP081135.1"/>
</dbReference>
<dbReference type="AlphaFoldDB" id="A0AAX2ZAQ1"/>
<keyword evidence="1" id="KW-0175">Coiled coil</keyword>
<reference evidence="2 3" key="1">
    <citation type="journal article" date="2023" name="Int. J. Syst. Evol. Microbiol.">
        <title>Terrisporobacter hibernicus sp. nov., isolated from bovine faeces in Northern Ireland.</title>
        <authorList>
            <person name="Mitchell M."/>
            <person name="Nguyen S.V."/>
            <person name="Connor M."/>
            <person name="Fairley D.J."/>
            <person name="Donoghue O."/>
            <person name="Marshall H."/>
            <person name="Koolman L."/>
            <person name="McMullan G."/>
            <person name="Schaffer K.E."/>
            <person name="McGrath J.W."/>
            <person name="Fanning S."/>
        </authorList>
    </citation>
    <scope>NUCLEOTIDE SEQUENCE [LARGE SCALE GENOMIC DNA]</scope>
    <source>
        <strain evidence="2 3">MCA3</strain>
    </source>
</reference>
<proteinExistence type="predicted"/>
<evidence type="ECO:0000313" key="2">
    <source>
        <dbReference type="EMBL" id="UEL46364.1"/>
    </source>
</evidence>
<evidence type="ECO:0000256" key="1">
    <source>
        <dbReference type="SAM" id="Coils"/>
    </source>
</evidence>
<evidence type="ECO:0000313" key="3">
    <source>
        <dbReference type="Proteomes" id="UP001198983"/>
    </source>
</evidence>
<sequence>MRNLVEFVNLYKSYDKEDEDQIQNQYNNAFFLREVKKALIEENEKSKKKVNNVFHCFKEFIENKVNYKKVESYRNLDKEDERLSQQEENIKEILNYLNRFINAKAYYEKFESYKNIRYIMSDLDNIEENMDCLQKEIDKLIYDIELENNEHILNYNYIEEKLDEIVREIAKERM</sequence>
<dbReference type="EMBL" id="CP081135">
    <property type="protein sequence ID" value="UEL46364.1"/>
    <property type="molecule type" value="Genomic_DNA"/>
</dbReference>
<protein>
    <submittedName>
        <fullName evidence="2">Uncharacterized protein</fullName>
    </submittedName>
</protein>
<dbReference type="Proteomes" id="UP001198983">
    <property type="component" value="Chromosome"/>
</dbReference>
<feature type="coiled-coil region" evidence="1">
    <location>
        <begin position="76"/>
        <end position="150"/>
    </location>
</feature>
<accession>A0AAX2ZAQ1</accession>
<name>A0AAX2ZAQ1_9FIRM</name>
<gene>
    <name evidence="2" type="ORF">JW646_11985</name>
</gene>
<dbReference type="KEGG" id="tem:JW646_11985"/>